<evidence type="ECO:0000256" key="5">
    <source>
        <dbReference type="PIRNR" id="PIRNR019574"/>
    </source>
</evidence>
<dbReference type="Pfam" id="PF13416">
    <property type="entry name" value="SBP_bac_8"/>
    <property type="match status" value="1"/>
</dbReference>
<dbReference type="EMBL" id="JABBGJ010000062">
    <property type="protein sequence ID" value="NMM03838.1"/>
    <property type="molecule type" value="Genomic_DNA"/>
</dbReference>
<dbReference type="PANTHER" id="PTHR30222:SF12">
    <property type="entry name" value="NORSPERMIDINE SENSOR"/>
    <property type="match status" value="1"/>
</dbReference>
<comment type="caution">
    <text evidence="7">The sequence shown here is derived from an EMBL/GenBank/DDBJ whole genome shotgun (WGS) entry which is preliminary data.</text>
</comment>
<dbReference type="PRINTS" id="PR00909">
    <property type="entry name" value="SPERMDNBNDNG"/>
</dbReference>
<sequence>MKAICAALALAGLAWQTMPSARAEDQVVNVYNWGNSIGKDTIANFEKATGIKVEYQEFDSNDTLQAKLLSGNSGYDVVVPSDMYWARQMQAGIFQKIDKSKIPNYGLLDPEIMKILRQDDPGNQYGIPWSWGSDGLGINVEKVKAALGNDVPLDSWALLFDPKYAQKLKSCGISLLDSPLDAFGMALFYLKKDPNTINPKDYQEAYELLKGIRPYITQFNSASYINDLAGGDICLALGWSGDVNSARLAAVSAKKSYHIKYVIPNEGTALWFDMMAIPKGAPHPENAMKFINFVISTQEAANLTNYTSYPSAVPSAKALVRPEVLTDPAVFPPPEVYRKLYVSTPLPADLMRLQNRLWAKLKTD</sequence>
<dbReference type="AlphaFoldDB" id="A0A848INA7"/>
<proteinExistence type="inferred from homology"/>
<dbReference type="SUPFAM" id="SSF53850">
    <property type="entry name" value="Periplasmic binding protein-like II"/>
    <property type="match status" value="1"/>
</dbReference>
<comment type="similarity">
    <text evidence="5">Belongs to the bacterial solute-binding protein PotD/PotF family.</text>
</comment>
<dbReference type="Gene3D" id="3.40.190.10">
    <property type="entry name" value="Periplasmic binding protein-like II"/>
    <property type="match status" value="2"/>
</dbReference>
<protein>
    <recommendedName>
        <fullName evidence="5">Putrescine-binding periplasmic protein</fullName>
    </recommendedName>
</protein>
<name>A0A848INA7_9BURK</name>
<evidence type="ECO:0000256" key="1">
    <source>
        <dbReference type="ARBA" id="ARBA00004418"/>
    </source>
</evidence>
<dbReference type="GO" id="GO:0015846">
    <property type="term" value="P:polyamine transport"/>
    <property type="evidence" value="ECO:0007669"/>
    <property type="project" value="InterPro"/>
</dbReference>
<dbReference type="Proteomes" id="UP000544134">
    <property type="component" value="Unassembled WGS sequence"/>
</dbReference>
<dbReference type="InterPro" id="IPR001188">
    <property type="entry name" value="Sperm_putr-bd"/>
</dbReference>
<dbReference type="InterPro" id="IPR006059">
    <property type="entry name" value="SBP"/>
</dbReference>
<keyword evidence="2 5" id="KW-0813">Transport</keyword>
<dbReference type="PIRSF" id="PIRSF019574">
    <property type="entry name" value="Periplasmic_polyamine_BP"/>
    <property type="match status" value="1"/>
</dbReference>
<dbReference type="CDD" id="cd13659">
    <property type="entry name" value="PBP2_PotF"/>
    <property type="match status" value="1"/>
</dbReference>
<feature type="chain" id="PRO_5033001387" description="Putrescine-binding periplasmic protein" evidence="6">
    <location>
        <begin position="24"/>
        <end position="364"/>
    </location>
</feature>
<comment type="subcellular location">
    <subcellularLocation>
        <location evidence="1 5">Periplasm</location>
    </subcellularLocation>
</comment>
<comment type="function">
    <text evidence="5">Required for the activity of the bacterial periplasmic transport system of putrescine.</text>
</comment>
<feature type="signal peptide" evidence="6">
    <location>
        <begin position="1"/>
        <end position="23"/>
    </location>
</feature>
<dbReference type="GO" id="GO:0042597">
    <property type="term" value="C:periplasmic space"/>
    <property type="evidence" value="ECO:0007669"/>
    <property type="project" value="UniProtKB-SubCell"/>
</dbReference>
<dbReference type="GO" id="GO:0019808">
    <property type="term" value="F:polyamine binding"/>
    <property type="evidence" value="ECO:0007669"/>
    <property type="project" value="InterPro"/>
</dbReference>
<evidence type="ECO:0000256" key="6">
    <source>
        <dbReference type="SAM" id="SignalP"/>
    </source>
</evidence>
<keyword evidence="8" id="KW-1185">Reference proteome</keyword>
<evidence type="ECO:0000256" key="2">
    <source>
        <dbReference type="ARBA" id="ARBA00022448"/>
    </source>
</evidence>
<dbReference type="PANTHER" id="PTHR30222">
    <property type="entry name" value="SPERMIDINE/PUTRESCINE-BINDING PERIPLASMIC PROTEIN"/>
    <property type="match status" value="1"/>
</dbReference>
<evidence type="ECO:0000313" key="7">
    <source>
        <dbReference type="EMBL" id="NMM03838.1"/>
    </source>
</evidence>
<keyword evidence="3 6" id="KW-0732">Signal</keyword>
<organism evidence="7 8">
    <name type="scientific">Paraburkholderia polaris</name>
    <dbReference type="NCBI Taxonomy" id="2728848"/>
    <lineage>
        <taxon>Bacteria</taxon>
        <taxon>Pseudomonadati</taxon>
        <taxon>Pseudomonadota</taxon>
        <taxon>Betaproteobacteria</taxon>
        <taxon>Burkholderiales</taxon>
        <taxon>Burkholderiaceae</taxon>
        <taxon>Paraburkholderia</taxon>
    </lineage>
</organism>
<reference evidence="7 8" key="1">
    <citation type="submission" date="2020-04" db="EMBL/GenBank/DDBJ databases">
        <title>Paraburkholderia sp. RP-4-7 isolated from soil.</title>
        <authorList>
            <person name="Dahal R.H."/>
        </authorList>
    </citation>
    <scope>NUCLEOTIDE SEQUENCE [LARGE SCALE GENOMIC DNA]</scope>
    <source>
        <strain evidence="7 8">RP-4-7</strain>
    </source>
</reference>
<accession>A0A848INA7</accession>
<evidence type="ECO:0000313" key="8">
    <source>
        <dbReference type="Proteomes" id="UP000544134"/>
    </source>
</evidence>
<evidence type="ECO:0000256" key="4">
    <source>
        <dbReference type="ARBA" id="ARBA00022764"/>
    </source>
</evidence>
<gene>
    <name evidence="7" type="ORF">HHL24_38935</name>
</gene>
<evidence type="ECO:0000256" key="3">
    <source>
        <dbReference type="ARBA" id="ARBA00022729"/>
    </source>
</evidence>
<keyword evidence="4 5" id="KW-0574">Periplasm</keyword>
<dbReference type="RefSeq" id="WP_169490621.1">
    <property type="nucleotide sequence ID" value="NZ_JABBGJ010000062.1"/>
</dbReference>